<dbReference type="GO" id="GO:0003700">
    <property type="term" value="F:DNA-binding transcription factor activity"/>
    <property type="evidence" value="ECO:0007669"/>
    <property type="project" value="TreeGrafter"/>
</dbReference>
<dbReference type="CDD" id="cd00038">
    <property type="entry name" value="CAP_ED"/>
    <property type="match status" value="1"/>
</dbReference>
<gene>
    <name evidence="2" type="primary">mmpI1</name>
    <name evidence="2" type="ORF">EKD16_15020</name>
</gene>
<dbReference type="AlphaFoldDB" id="A0A4V0ZJV3"/>
<dbReference type="Pfam" id="PF19307">
    <property type="entry name" value="SrpI-like"/>
    <property type="match status" value="1"/>
</dbReference>
<dbReference type="RefSeq" id="WP_131098897.1">
    <property type="nucleotide sequence ID" value="NZ_CP036455.1"/>
</dbReference>
<feature type="domain" description="Cyclic nucleotide-binding" evidence="1">
    <location>
        <begin position="93"/>
        <end position="195"/>
    </location>
</feature>
<dbReference type="InterPro" id="IPR000595">
    <property type="entry name" value="cNMP-bd_dom"/>
</dbReference>
<evidence type="ECO:0000313" key="2">
    <source>
        <dbReference type="EMBL" id="QBI54782.1"/>
    </source>
</evidence>
<dbReference type="NCBIfam" id="NF041163">
    <property type="entry name" value="encap_f2b"/>
    <property type="match status" value="1"/>
</dbReference>
<dbReference type="Gene3D" id="2.60.120.10">
    <property type="entry name" value="Jelly Rolls"/>
    <property type="match status" value="1"/>
</dbReference>
<dbReference type="Proteomes" id="UP000292235">
    <property type="component" value="Chromosome"/>
</dbReference>
<dbReference type="EMBL" id="CP036455">
    <property type="protein sequence ID" value="QBI54782.1"/>
    <property type="molecule type" value="Genomic_DNA"/>
</dbReference>
<dbReference type="Pfam" id="PF00027">
    <property type="entry name" value="cNMP_binding"/>
    <property type="match status" value="1"/>
</dbReference>
<organism evidence="2 3">
    <name type="scientific">Streptomonospora litoralis</name>
    <dbReference type="NCBI Taxonomy" id="2498135"/>
    <lineage>
        <taxon>Bacteria</taxon>
        <taxon>Bacillati</taxon>
        <taxon>Actinomycetota</taxon>
        <taxon>Actinomycetes</taxon>
        <taxon>Streptosporangiales</taxon>
        <taxon>Nocardiopsidaceae</taxon>
        <taxon>Streptomonospora</taxon>
    </lineage>
</organism>
<dbReference type="OrthoDB" id="181419at2"/>
<sequence length="464" mass="50494">MTESSVENPQSEQLSLGTAAARNLATTTKTPPQMQGITSRWLLRVLPWVQVDGGTYRVNRRLTYTVGDGRVSFITTGSDVRVVPPELAELPALRGFADEAALAALAERFEQREHGPGDVIAAAGAPVDHVYLMAHGKAGVHRAGEYGDDTVVGLLVDGDHFGDSAMDADPGTWEDTVKARTACTVLALPRSAFQQAADASPALRAHLEGARARSEYPVNRYGEADIAVASGHAGEPDLPGTFVDYELSPREYELSVAQTVLRVHTRVADLYNQPMSQLEEQVRLTVEALRERQEHELVNNSDFGLLHNADLKQRIPTRTGPPTPDDLDELVSRRRRTRFILAHPRAIAAFGRECSRRGVYPDSLAHEGHSVTGWRGIPMLPCDKIPVTARGTSSIIAMRTGEDDQGVVGLHHIGLPDEYQPGLSVRFMGIDDKAIMSYLVSTYYSAAVLVPDALGVLENVEIGR</sequence>
<proteinExistence type="predicted"/>
<dbReference type="GO" id="GO:0005829">
    <property type="term" value="C:cytosol"/>
    <property type="evidence" value="ECO:0007669"/>
    <property type="project" value="TreeGrafter"/>
</dbReference>
<evidence type="ECO:0000259" key="1">
    <source>
        <dbReference type="PROSITE" id="PS50042"/>
    </source>
</evidence>
<keyword evidence="3" id="KW-1185">Reference proteome</keyword>
<dbReference type="InterPro" id="IPR018490">
    <property type="entry name" value="cNMP-bd_dom_sf"/>
</dbReference>
<dbReference type="InterPro" id="IPR014710">
    <property type="entry name" value="RmlC-like_jellyroll"/>
</dbReference>
<dbReference type="PANTHER" id="PTHR24567:SF74">
    <property type="entry name" value="HTH-TYPE TRANSCRIPTIONAL REGULATOR ARCR"/>
    <property type="match status" value="1"/>
</dbReference>
<protein>
    <submittedName>
        <fullName evidence="2">Major membrane protein I</fullName>
    </submittedName>
</protein>
<dbReference type="PROSITE" id="PS50042">
    <property type="entry name" value="CNMP_BINDING_3"/>
    <property type="match status" value="1"/>
</dbReference>
<dbReference type="SUPFAM" id="SSF51206">
    <property type="entry name" value="cAMP-binding domain-like"/>
    <property type="match status" value="1"/>
</dbReference>
<reference evidence="2 3" key="1">
    <citation type="submission" date="2019-02" db="EMBL/GenBank/DDBJ databases">
        <authorList>
            <person name="Khodamoradi S."/>
            <person name="Hahnke R.L."/>
            <person name="Kaempfer P."/>
            <person name="Schumann P."/>
            <person name="Rohde M."/>
            <person name="Steinert M."/>
            <person name="Luzhetskyy A."/>
            <person name="Wink J."/>
            <person name="Ruckert C."/>
        </authorList>
    </citation>
    <scope>NUCLEOTIDE SEQUENCE [LARGE SCALE GENOMIC DNA]</scope>
    <source>
        <strain evidence="2 3">M2</strain>
    </source>
</reference>
<dbReference type="SMART" id="SM00100">
    <property type="entry name" value="cNMP"/>
    <property type="match status" value="1"/>
</dbReference>
<evidence type="ECO:0000313" key="3">
    <source>
        <dbReference type="Proteomes" id="UP000292235"/>
    </source>
</evidence>
<dbReference type="InterPro" id="IPR050397">
    <property type="entry name" value="Env_Response_Regulators"/>
</dbReference>
<dbReference type="PANTHER" id="PTHR24567">
    <property type="entry name" value="CRP FAMILY TRANSCRIPTIONAL REGULATORY PROTEIN"/>
    <property type="match status" value="1"/>
</dbReference>
<dbReference type="InterPro" id="IPR045641">
    <property type="entry name" value="SrpI-like"/>
</dbReference>
<name>A0A4V0ZJV3_9ACTN</name>
<accession>A0A4V0ZJV3</accession>
<dbReference type="KEGG" id="strr:EKD16_15020"/>
<dbReference type="InterPro" id="IPR049817">
    <property type="entry name" value="Encap_f2b"/>
</dbReference>